<name>A0A382HBL9_9ZZZZ</name>
<dbReference type="EMBL" id="UINC01060309">
    <property type="protein sequence ID" value="SVB84680.1"/>
    <property type="molecule type" value="Genomic_DNA"/>
</dbReference>
<organism evidence="2">
    <name type="scientific">marine metagenome</name>
    <dbReference type="NCBI Taxonomy" id="408172"/>
    <lineage>
        <taxon>unclassified sequences</taxon>
        <taxon>metagenomes</taxon>
        <taxon>ecological metagenomes</taxon>
    </lineage>
</organism>
<evidence type="ECO:0000313" key="2">
    <source>
        <dbReference type="EMBL" id="SVB84680.1"/>
    </source>
</evidence>
<reference evidence="2" key="1">
    <citation type="submission" date="2018-05" db="EMBL/GenBank/DDBJ databases">
        <authorList>
            <person name="Lanie J.A."/>
            <person name="Ng W.-L."/>
            <person name="Kazmierczak K.M."/>
            <person name="Andrzejewski T.M."/>
            <person name="Davidsen T.M."/>
            <person name="Wayne K.J."/>
            <person name="Tettelin H."/>
            <person name="Glass J.I."/>
            <person name="Rusch D."/>
            <person name="Podicherti R."/>
            <person name="Tsui H.-C.T."/>
            <person name="Winkler M.E."/>
        </authorList>
    </citation>
    <scope>NUCLEOTIDE SEQUENCE</scope>
</reference>
<dbReference type="InterPro" id="IPR023631">
    <property type="entry name" value="Amidase_dom"/>
</dbReference>
<dbReference type="PANTHER" id="PTHR11895">
    <property type="entry name" value="TRANSAMIDASE"/>
    <property type="match status" value="1"/>
</dbReference>
<gene>
    <name evidence="2" type="ORF">METZ01_LOCUS237534</name>
</gene>
<sequence>GRAQGHLRGTPEWQKIDADLRPQIEIGLDKFTAADYARAIDMCHLLNLELEVAFESAPLILTPATRGHAPKIEGDGFVDGQETADWVAFTMGINMTRNPAGIVPIALSDDGMPLGMQVIGRQRQDLTVLRAMTGLEDMLGFEARADVAMLASS</sequence>
<accession>A0A382HBL9</accession>
<dbReference type="InterPro" id="IPR000120">
    <property type="entry name" value="Amidase"/>
</dbReference>
<dbReference type="Pfam" id="PF01425">
    <property type="entry name" value="Amidase"/>
    <property type="match status" value="1"/>
</dbReference>
<evidence type="ECO:0000259" key="1">
    <source>
        <dbReference type="Pfam" id="PF01425"/>
    </source>
</evidence>
<feature type="domain" description="Amidase" evidence="1">
    <location>
        <begin position="32"/>
        <end position="129"/>
    </location>
</feature>
<dbReference type="GO" id="GO:0003824">
    <property type="term" value="F:catalytic activity"/>
    <property type="evidence" value="ECO:0007669"/>
    <property type="project" value="InterPro"/>
</dbReference>
<proteinExistence type="predicted"/>
<feature type="non-terminal residue" evidence="2">
    <location>
        <position position="1"/>
    </location>
</feature>
<dbReference type="InterPro" id="IPR036928">
    <property type="entry name" value="AS_sf"/>
</dbReference>
<dbReference type="Gene3D" id="3.90.1300.10">
    <property type="entry name" value="Amidase signature (AS) domain"/>
    <property type="match status" value="1"/>
</dbReference>
<dbReference type="AlphaFoldDB" id="A0A382HBL9"/>
<dbReference type="SUPFAM" id="SSF75304">
    <property type="entry name" value="Amidase signature (AS) enzymes"/>
    <property type="match status" value="1"/>
</dbReference>
<dbReference type="PANTHER" id="PTHR11895:SF7">
    <property type="entry name" value="GLUTAMYL-TRNA(GLN) AMIDOTRANSFERASE SUBUNIT A, MITOCHONDRIAL"/>
    <property type="match status" value="1"/>
</dbReference>
<protein>
    <recommendedName>
        <fullName evidence="1">Amidase domain-containing protein</fullName>
    </recommendedName>
</protein>